<comment type="caution">
    <text evidence="2">The sequence shown here is derived from an EMBL/GenBank/DDBJ whole genome shotgun (WGS) entry which is preliminary data.</text>
</comment>
<gene>
    <name evidence="2" type="ORF">BYL167_LOCUS69382</name>
</gene>
<accession>A0A8S3FR48</accession>
<feature type="non-terminal residue" evidence="2">
    <location>
        <position position="1"/>
    </location>
</feature>
<dbReference type="AlphaFoldDB" id="A0A8S3FR48"/>
<evidence type="ECO:0000313" key="2">
    <source>
        <dbReference type="EMBL" id="CAF5136359.1"/>
    </source>
</evidence>
<sequence length="128" mass="14822">DSRQQFEEHFNLMQNQLKENDQSINALRSALDELNLSHEDAKRKNENLEKTVEELRQQLRNAKTESIEARLSLSNLCDEESFLCDELEEHVDVSRRATISNGQSLFAEINTMVNKYFSFITTRSLAGN</sequence>
<evidence type="ECO:0000313" key="3">
    <source>
        <dbReference type="Proteomes" id="UP000681967"/>
    </source>
</evidence>
<organism evidence="2 3">
    <name type="scientific">Rotaria magnacalcarata</name>
    <dbReference type="NCBI Taxonomy" id="392030"/>
    <lineage>
        <taxon>Eukaryota</taxon>
        <taxon>Metazoa</taxon>
        <taxon>Spiralia</taxon>
        <taxon>Gnathifera</taxon>
        <taxon>Rotifera</taxon>
        <taxon>Eurotatoria</taxon>
        <taxon>Bdelloidea</taxon>
        <taxon>Philodinida</taxon>
        <taxon>Philodinidae</taxon>
        <taxon>Rotaria</taxon>
    </lineage>
</organism>
<evidence type="ECO:0000256" key="1">
    <source>
        <dbReference type="SAM" id="Coils"/>
    </source>
</evidence>
<reference evidence="2" key="1">
    <citation type="submission" date="2021-02" db="EMBL/GenBank/DDBJ databases">
        <authorList>
            <person name="Nowell W R."/>
        </authorList>
    </citation>
    <scope>NUCLEOTIDE SEQUENCE</scope>
</reference>
<name>A0A8S3FR48_9BILA</name>
<protein>
    <submittedName>
        <fullName evidence="2">Uncharacterized protein</fullName>
    </submittedName>
</protein>
<dbReference type="EMBL" id="CAJOBH010250177">
    <property type="protein sequence ID" value="CAF5136359.1"/>
    <property type="molecule type" value="Genomic_DNA"/>
</dbReference>
<proteinExistence type="predicted"/>
<feature type="coiled-coil region" evidence="1">
    <location>
        <begin position="24"/>
        <end position="72"/>
    </location>
</feature>
<dbReference type="Proteomes" id="UP000681967">
    <property type="component" value="Unassembled WGS sequence"/>
</dbReference>
<keyword evidence="1" id="KW-0175">Coiled coil</keyword>